<dbReference type="OMA" id="ISHEILC"/>
<dbReference type="Proteomes" id="UP000026915">
    <property type="component" value="Chromosome 2"/>
</dbReference>
<dbReference type="Pfam" id="PF14577">
    <property type="entry name" value="SEO_C"/>
    <property type="match status" value="1"/>
</dbReference>
<dbReference type="STRING" id="3641.A0A061E8P6"/>
<evidence type="ECO:0000259" key="2">
    <source>
        <dbReference type="Pfam" id="PF14577"/>
    </source>
</evidence>
<reference evidence="3 4" key="1">
    <citation type="journal article" date="2013" name="Genome Biol.">
        <title>The genome sequence of the most widely cultivated cacao type and its use to identify candidate genes regulating pod color.</title>
        <authorList>
            <person name="Motamayor J.C."/>
            <person name="Mockaitis K."/>
            <person name="Schmutz J."/>
            <person name="Haiminen N."/>
            <person name="Iii D.L."/>
            <person name="Cornejo O."/>
            <person name="Findley S.D."/>
            <person name="Zheng P."/>
            <person name="Utro F."/>
            <person name="Royaert S."/>
            <person name="Saski C."/>
            <person name="Jenkins J."/>
            <person name="Podicheti R."/>
            <person name="Zhao M."/>
            <person name="Scheffler B.E."/>
            <person name="Stack J.C."/>
            <person name="Feltus F.A."/>
            <person name="Mustiga G.M."/>
            <person name="Amores F."/>
            <person name="Phillips W."/>
            <person name="Marelli J.P."/>
            <person name="May G.D."/>
            <person name="Shapiro H."/>
            <person name="Ma J."/>
            <person name="Bustamante C.D."/>
            <person name="Schnell R.J."/>
            <person name="Main D."/>
            <person name="Gilbert D."/>
            <person name="Parida L."/>
            <person name="Kuhn D.N."/>
        </authorList>
    </citation>
    <scope>NUCLEOTIDE SEQUENCE [LARGE SCALE GENOMIC DNA]</scope>
    <source>
        <strain evidence="4">cv. Matina 1-6</strain>
    </source>
</reference>
<name>A0A061E8P6_THECC</name>
<evidence type="ECO:0000313" key="4">
    <source>
        <dbReference type="Proteomes" id="UP000026915"/>
    </source>
</evidence>
<dbReference type="Gramene" id="EOY00707">
    <property type="protein sequence ID" value="EOY00707"/>
    <property type="gene ID" value="TCM_010640"/>
</dbReference>
<gene>
    <name evidence="3" type="ORF">TCM_010640</name>
</gene>
<dbReference type="eggNOG" id="ENOG502QQNR">
    <property type="taxonomic scope" value="Eukaryota"/>
</dbReference>
<dbReference type="EMBL" id="CM001880">
    <property type="protein sequence ID" value="EOY00707.1"/>
    <property type="molecule type" value="Genomic_DNA"/>
</dbReference>
<dbReference type="GO" id="GO:0010088">
    <property type="term" value="P:phloem development"/>
    <property type="evidence" value="ECO:0007669"/>
    <property type="project" value="InterPro"/>
</dbReference>
<organism evidence="3 4">
    <name type="scientific">Theobroma cacao</name>
    <name type="common">Cacao</name>
    <name type="synonym">Cocoa</name>
    <dbReference type="NCBI Taxonomy" id="3641"/>
    <lineage>
        <taxon>Eukaryota</taxon>
        <taxon>Viridiplantae</taxon>
        <taxon>Streptophyta</taxon>
        <taxon>Embryophyta</taxon>
        <taxon>Tracheophyta</taxon>
        <taxon>Spermatophyta</taxon>
        <taxon>Magnoliopsida</taxon>
        <taxon>eudicotyledons</taxon>
        <taxon>Gunneridae</taxon>
        <taxon>Pentapetalae</taxon>
        <taxon>rosids</taxon>
        <taxon>malvids</taxon>
        <taxon>Malvales</taxon>
        <taxon>Malvaceae</taxon>
        <taxon>Byttnerioideae</taxon>
        <taxon>Theobroma</taxon>
    </lineage>
</organism>
<keyword evidence="4" id="KW-1185">Reference proteome</keyword>
<dbReference type="InterPro" id="IPR027942">
    <property type="entry name" value="SEO_N"/>
</dbReference>
<evidence type="ECO:0000259" key="1">
    <source>
        <dbReference type="Pfam" id="PF14576"/>
    </source>
</evidence>
<dbReference type="InterPro" id="IPR039299">
    <property type="entry name" value="SEOA"/>
</dbReference>
<dbReference type="PANTHER" id="PTHR33232">
    <property type="entry name" value="PROTEIN SIEVE ELEMENT OCCLUSION B-LIKE"/>
    <property type="match status" value="1"/>
</dbReference>
<evidence type="ECO:0000313" key="3">
    <source>
        <dbReference type="EMBL" id="EOY00707.1"/>
    </source>
</evidence>
<protein>
    <submittedName>
        <fullName evidence="3">Uncharacterized protein isoform 1</fullName>
    </submittedName>
</protein>
<dbReference type="InParanoid" id="A0A061E8P6"/>
<proteinExistence type="predicted"/>
<dbReference type="InterPro" id="IPR027944">
    <property type="entry name" value="SEO_C"/>
</dbReference>
<sequence length="690" mass="78276">MTSFDSGSFWQRSKSFLDDEILIKKLLLSHDPDGRHLDSEMLLCAVENIMFYATTSEVSDKPADANLKSHISNIELIGSQEPLVHTIYKIAHEMLCKCPGKGDLHTRTMALFDLLGNYGWAAKVTLALAGFATSYGEFCLIMQLRPHISLAVSLADFKQLPSSISILKPQVKALRLLVKTMVDLTKCIIEFEGLPAVLVGPYIENLAAMKSEIYVTAYWIIRSTLACSSQITNLKAMKPEQVYSNIIIAAWELLSLDYRLSSIYSHLRPLVDAFRQQTEAKLHQKLLNLFEESHIDNQEVLQMLFALKDDLPLKDCPTQVKLGVSELKSKVVLLLVSKPDLLPLEQLFFLVHQTYDHPHKKVEGSYEMIWVPISCSETWTDAEEKWFNFLSNSIPCYSVRQPWSLNSAVINFMKQEWNYGDEAIMVVLDSEGMTTNLNALDMVFIWGSEAYPFSLSRENELWKGEHWTMQLITNEIHPILTQWVEEGRNICIYGSENLEWIREFSAKTKDIKDAGVLLEMIYVGMNNPNEHVKDLLTTINIEIHSTLLSFTKVQLFWLRLESMRRSKFRLGHTASTDHILAEVLPLLYNNDDNGWAVFGNGSSADMVRVQGAEIIKCLNLFRQWGENVAQLEFIGALRTVLEPPLLGGPCNHTQVIPYSEGLIEGSIVPYYLPENKRSLLDPGNQHSAAP</sequence>
<accession>A0A061E8P6</accession>
<dbReference type="Pfam" id="PF14576">
    <property type="entry name" value="SEO_N"/>
    <property type="match status" value="1"/>
</dbReference>
<dbReference type="AlphaFoldDB" id="A0A061E8P6"/>
<feature type="domain" description="Sieve element occlusion N-terminal" evidence="1">
    <location>
        <begin position="18"/>
        <end position="294"/>
    </location>
</feature>
<dbReference type="PANTHER" id="PTHR33232:SF11">
    <property type="entry name" value="PROTEIN SIEVE ELEMENT OCCLUSION C"/>
    <property type="match status" value="1"/>
</dbReference>
<feature type="domain" description="Sieve element occlusion C-terminal" evidence="2">
    <location>
        <begin position="456"/>
        <end position="667"/>
    </location>
</feature>